<organism evidence="1 2">
    <name type="scientific">Rhizoctonia solani</name>
    <dbReference type="NCBI Taxonomy" id="456999"/>
    <lineage>
        <taxon>Eukaryota</taxon>
        <taxon>Fungi</taxon>
        <taxon>Dikarya</taxon>
        <taxon>Basidiomycota</taxon>
        <taxon>Agaricomycotina</taxon>
        <taxon>Agaricomycetes</taxon>
        <taxon>Cantharellales</taxon>
        <taxon>Ceratobasidiaceae</taxon>
        <taxon>Rhizoctonia</taxon>
    </lineage>
</organism>
<proteinExistence type="predicted"/>
<gene>
    <name evidence="1" type="ORF">RDB_LOCUS131095</name>
</gene>
<dbReference type="Proteomes" id="UP000663853">
    <property type="component" value="Unassembled WGS sequence"/>
</dbReference>
<reference evidence="1" key="1">
    <citation type="submission" date="2021-01" db="EMBL/GenBank/DDBJ databases">
        <authorList>
            <person name="Kaushik A."/>
        </authorList>
    </citation>
    <scope>NUCLEOTIDE SEQUENCE</scope>
    <source>
        <strain evidence="1">AG6-10EEA</strain>
    </source>
</reference>
<evidence type="ECO:0000313" key="2">
    <source>
        <dbReference type="Proteomes" id="UP000663853"/>
    </source>
</evidence>
<name>A0A8H3DB02_9AGAM</name>
<evidence type="ECO:0008006" key="3">
    <source>
        <dbReference type="Google" id="ProtNLM"/>
    </source>
</evidence>
<sequence length="402" mass="44117">MTSPSRSFGRIVGNSCVTVTLPRVATFEAASHFPDTTTNTLISTMTLMKLSRSGETILLPPPIPAYLSDMYNLKPIVDKPTDEDVKTIHAIIRSQNTMAHLPTFCNPDLSMQLSQHLFGAQLAVYRASYSMTLLPEEKSVYIPPTLPAHIPGTLKEVVGAPSDEEIKSVQGVVRSLGNLANSPQLFDTNLNMKLSQHMFNLQFARYMQDSADGHFVSETGPDETQPAILQPTQENGDTLPNEAHDMRNEAQNIPLIPKANRAPEALSQLARLGETITDAIKDAMKETNDILKSIDQAPLGLGEVIAKDQFTVGGVDAYYHVYKDPLNQQGISASEYGLPQLRFGYYKDSASYSFWATPDQIARYIKFFGVGADLIQGGEEPQLITGKQGEAERLLLAQIGFV</sequence>
<dbReference type="AlphaFoldDB" id="A0A8H3DB02"/>
<evidence type="ECO:0000313" key="1">
    <source>
        <dbReference type="EMBL" id="CAE6512418.1"/>
    </source>
</evidence>
<dbReference type="EMBL" id="CAJMXA010003703">
    <property type="protein sequence ID" value="CAE6512418.1"/>
    <property type="molecule type" value="Genomic_DNA"/>
</dbReference>
<comment type="caution">
    <text evidence="1">The sequence shown here is derived from an EMBL/GenBank/DDBJ whole genome shotgun (WGS) entry which is preliminary data.</text>
</comment>
<protein>
    <recommendedName>
        <fullName evidence="3">Laminin domain protein</fullName>
    </recommendedName>
</protein>
<accession>A0A8H3DB02</accession>